<proteinExistence type="predicted"/>
<reference evidence="1" key="2">
    <citation type="submission" date="2020-09" db="EMBL/GenBank/DDBJ databases">
        <authorList>
            <person name="Sun Q."/>
            <person name="Sedlacek I."/>
        </authorList>
    </citation>
    <scope>NUCLEOTIDE SEQUENCE</scope>
    <source>
        <strain evidence="1">CCM 7897</strain>
    </source>
</reference>
<comment type="caution">
    <text evidence="1">The sequence shown here is derived from an EMBL/GenBank/DDBJ whole genome shotgun (WGS) entry which is preliminary data.</text>
</comment>
<name>A0A917CDP9_9HYPH</name>
<protein>
    <submittedName>
        <fullName evidence="1">Uncharacterized protein</fullName>
    </submittedName>
</protein>
<evidence type="ECO:0000313" key="1">
    <source>
        <dbReference type="EMBL" id="GGF82732.1"/>
    </source>
</evidence>
<dbReference type="RefSeq" id="WP_188583465.1">
    <property type="nucleotide sequence ID" value="NZ_BMCT01000009.1"/>
</dbReference>
<evidence type="ECO:0000313" key="2">
    <source>
        <dbReference type="Proteomes" id="UP000606044"/>
    </source>
</evidence>
<dbReference type="Proteomes" id="UP000606044">
    <property type="component" value="Unassembled WGS sequence"/>
</dbReference>
<dbReference type="AlphaFoldDB" id="A0A917CDP9"/>
<keyword evidence="2" id="KW-1185">Reference proteome</keyword>
<dbReference type="EMBL" id="BMCT01000009">
    <property type="protein sequence ID" value="GGF82732.1"/>
    <property type="molecule type" value="Genomic_DNA"/>
</dbReference>
<accession>A0A917CDP9</accession>
<sequence>MMRRTALADQVRSKELGLAAHFLDGVWTEAPRAAVVTTALIAGLMQFQGSFSPAILGISLVVGQVVSFARGFSNYLDAERNARTFDNPRVQAYLRRMHEASGDVVIAAQRGTAWIVMHPASENERVEVLSEVEYEEFRERAVANRISINEVRVVRKRVSNTRIRSGYTHAPEERRIADMSATGQLRYSASRFLAVGSGITEDEDAFTAPGPGTAA</sequence>
<reference evidence="1" key="1">
    <citation type="journal article" date="2014" name="Int. J. Syst. Evol. Microbiol.">
        <title>Complete genome sequence of Corynebacterium casei LMG S-19264T (=DSM 44701T), isolated from a smear-ripened cheese.</title>
        <authorList>
            <consortium name="US DOE Joint Genome Institute (JGI-PGF)"/>
            <person name="Walter F."/>
            <person name="Albersmeier A."/>
            <person name="Kalinowski J."/>
            <person name="Ruckert C."/>
        </authorList>
    </citation>
    <scope>NUCLEOTIDE SEQUENCE</scope>
    <source>
        <strain evidence="1">CCM 7897</strain>
    </source>
</reference>
<organism evidence="1 2">
    <name type="scientific">Azorhizobium oxalatiphilum</name>
    <dbReference type="NCBI Taxonomy" id="980631"/>
    <lineage>
        <taxon>Bacteria</taxon>
        <taxon>Pseudomonadati</taxon>
        <taxon>Pseudomonadota</taxon>
        <taxon>Alphaproteobacteria</taxon>
        <taxon>Hyphomicrobiales</taxon>
        <taxon>Xanthobacteraceae</taxon>
        <taxon>Azorhizobium</taxon>
    </lineage>
</organism>
<gene>
    <name evidence="1" type="ORF">GCM10007301_48550</name>
</gene>